<evidence type="ECO:0000256" key="2">
    <source>
        <dbReference type="ARBA" id="ARBA00022692"/>
    </source>
</evidence>
<organism evidence="5 6">
    <name type="scientific">Tritrichomonas musculus</name>
    <dbReference type="NCBI Taxonomy" id="1915356"/>
    <lineage>
        <taxon>Eukaryota</taxon>
        <taxon>Metamonada</taxon>
        <taxon>Parabasalia</taxon>
        <taxon>Tritrichomonadida</taxon>
        <taxon>Tritrichomonadidae</taxon>
        <taxon>Tritrichomonas</taxon>
    </lineage>
</organism>
<name>A0ABR2GU18_9EUKA</name>
<reference evidence="5 6" key="1">
    <citation type="submission" date="2024-04" db="EMBL/GenBank/DDBJ databases">
        <title>Tritrichomonas musculus Genome.</title>
        <authorList>
            <person name="Alves-Ferreira E."/>
            <person name="Grigg M."/>
            <person name="Lorenzi H."/>
            <person name="Galac M."/>
        </authorList>
    </citation>
    <scope>NUCLEOTIDE SEQUENCE [LARGE SCALE GENOMIC DNA]</scope>
    <source>
        <strain evidence="5 6">EAF2021</strain>
    </source>
</reference>
<gene>
    <name evidence="5" type="ORF">M9Y10_036439</name>
</gene>
<evidence type="ECO:0000313" key="5">
    <source>
        <dbReference type="EMBL" id="KAK8837443.1"/>
    </source>
</evidence>
<feature type="transmembrane region" description="Helical" evidence="4">
    <location>
        <begin position="21"/>
        <end position="42"/>
    </location>
</feature>
<keyword evidence="2 4" id="KW-0812">Transmembrane</keyword>
<evidence type="ECO:0000256" key="1">
    <source>
        <dbReference type="ARBA" id="ARBA00004167"/>
    </source>
</evidence>
<keyword evidence="4" id="KW-0472">Membrane</keyword>
<proteinExistence type="predicted"/>
<comment type="subcellular location">
    <subcellularLocation>
        <location evidence="1">Membrane</location>
        <topology evidence="1">Single-pass membrane protein</topology>
    </subcellularLocation>
</comment>
<evidence type="ECO:0008006" key="7">
    <source>
        <dbReference type="Google" id="ProtNLM"/>
    </source>
</evidence>
<dbReference type="EMBL" id="JAPFFF010000059">
    <property type="protein sequence ID" value="KAK8837443.1"/>
    <property type="molecule type" value="Genomic_DNA"/>
</dbReference>
<keyword evidence="3 4" id="KW-1133">Transmembrane helix</keyword>
<evidence type="ECO:0000256" key="4">
    <source>
        <dbReference type="SAM" id="Phobius"/>
    </source>
</evidence>
<dbReference type="PANTHER" id="PTHR21461">
    <property type="entry name" value="GLYCOSYLTRANSFERASE FAMILY 92 PROTEIN"/>
    <property type="match status" value="1"/>
</dbReference>
<evidence type="ECO:0000256" key="3">
    <source>
        <dbReference type="ARBA" id="ARBA00022989"/>
    </source>
</evidence>
<accession>A0ABR2GU18</accession>
<dbReference type="PANTHER" id="PTHR21461:SF69">
    <property type="entry name" value="GLYCOSYLTRANSFERASE FAMILY 92 PROTEIN"/>
    <property type="match status" value="1"/>
</dbReference>
<sequence length="524" mass="62801">MTKNSCENNGNNSLKHFVSKIKFFFAFLLLQTTINFLIKYYLKDPILFSIQNESTYIDPGTHKELRCMSNGWPENGSKEFWKFYYYPEYPTLQDIFEDNGFLVVILSTFLIRTHPSNTQRMRKYHSSKWCLYFHENNETQNINQVINPKNPIIAKPETDHKTFIIKLRFNIPLEYQNKYNFATIQIMLDEMEDQNKENRLMYRPLSINEPLFNPKFYEAENEIQGGYMRTKIFMRMPNSTKNKDDLSYRNVPFCQIKDKYSIYVNPISNKEEGRENKNIYLSANGQVKDFLRICTENVIFDNISKNDVLFRWIIYNIDQGFKKPIIYINKIDTLEDKAFSYFKKFIDLDLIEMIYYVFPYSFFFHDQLAQEVSCTERNKGRTVWLGHDDADERFYFYDELNSSNNITFENVMREYTTEDNIKNIGGLRCNNMWMERLKNDTTYRDSYKSSSECTKDIIIPENVDFYYIHSISSGKRELRPKNIVNAHFKPVTDSRVRFNDKILSPRMTKINERISRKIQKLIEY</sequence>
<dbReference type="Proteomes" id="UP001470230">
    <property type="component" value="Unassembled WGS sequence"/>
</dbReference>
<evidence type="ECO:0000313" key="6">
    <source>
        <dbReference type="Proteomes" id="UP001470230"/>
    </source>
</evidence>
<protein>
    <recommendedName>
        <fullName evidence="7">Glycosyltransferase family 92 protein</fullName>
    </recommendedName>
</protein>
<keyword evidence="6" id="KW-1185">Reference proteome</keyword>
<comment type="caution">
    <text evidence="5">The sequence shown here is derived from an EMBL/GenBank/DDBJ whole genome shotgun (WGS) entry which is preliminary data.</text>
</comment>